<dbReference type="GO" id="GO:0006749">
    <property type="term" value="P:glutathione metabolic process"/>
    <property type="evidence" value="ECO:0007669"/>
    <property type="project" value="TreeGrafter"/>
</dbReference>
<dbReference type="InterPro" id="IPR051924">
    <property type="entry name" value="GST_Kappa/NadH"/>
</dbReference>
<evidence type="ECO:0000259" key="3">
    <source>
        <dbReference type="Pfam" id="PF01323"/>
    </source>
</evidence>
<keyword evidence="1 4" id="KW-0413">Isomerase</keyword>
<dbReference type="PIRSF" id="PIRSF006386">
    <property type="entry name" value="HCCAis_GSTk"/>
    <property type="match status" value="1"/>
</dbReference>
<comment type="catalytic activity">
    <reaction evidence="1">
        <text>2-hydroxychromene-2-carboxylate = (3E)-4-(2-hydroxyphenyl)-2-oxobut-3-enoate</text>
        <dbReference type="Rhea" id="RHEA:27401"/>
        <dbReference type="ChEBI" id="CHEBI:59350"/>
        <dbReference type="ChEBI" id="CHEBI:59353"/>
        <dbReference type="EC" id="5.99.1.4"/>
    </reaction>
</comment>
<dbReference type="Pfam" id="PF01323">
    <property type="entry name" value="DSBA"/>
    <property type="match status" value="1"/>
</dbReference>
<comment type="similarity">
    <text evidence="1">Belongs to the GST superfamily. NadH family.</text>
</comment>
<dbReference type="SUPFAM" id="SSF52833">
    <property type="entry name" value="Thioredoxin-like"/>
    <property type="match status" value="1"/>
</dbReference>
<accession>A0A916URM6</accession>
<dbReference type="EMBL" id="BMGG01000009">
    <property type="protein sequence ID" value="GGC83525.1"/>
    <property type="molecule type" value="Genomic_DNA"/>
</dbReference>
<gene>
    <name evidence="4" type="ORF">GCM10010994_46750</name>
</gene>
<dbReference type="GO" id="GO:0004602">
    <property type="term" value="F:glutathione peroxidase activity"/>
    <property type="evidence" value="ECO:0007669"/>
    <property type="project" value="TreeGrafter"/>
</dbReference>
<dbReference type="Gene3D" id="3.40.30.10">
    <property type="entry name" value="Glutaredoxin"/>
    <property type="match status" value="1"/>
</dbReference>
<protein>
    <recommendedName>
        <fullName evidence="1">2-hydroxychromene-2-carboxylate isomerase</fullName>
        <ecNumber evidence="1">5.99.1.4</ecNumber>
    </recommendedName>
</protein>
<dbReference type="GO" id="GO:0018845">
    <property type="term" value="F:2-hydroxychromene-2-carboxylate isomerase activity"/>
    <property type="evidence" value="ECO:0007669"/>
    <property type="project" value="UniProtKB-UniRule"/>
</dbReference>
<keyword evidence="5" id="KW-1185">Reference proteome</keyword>
<dbReference type="AlphaFoldDB" id="A0A916URM6"/>
<dbReference type="InterPro" id="IPR014440">
    <property type="entry name" value="HCCAis_GSTk"/>
</dbReference>
<dbReference type="Proteomes" id="UP000637002">
    <property type="component" value="Unassembled WGS sequence"/>
</dbReference>
<dbReference type="PANTHER" id="PTHR42943:SF13">
    <property type="entry name" value="GLUTATHIONE S-TRANSFERASE KAPPA-RELATED"/>
    <property type="match status" value="1"/>
</dbReference>
<sequence>MSRTVEYFFSLASPWAYIGFKPFRAIVERHRLEVAYKPVGLGFVFDRTGGLPLGRRHPARQRYRMVELQRWRQRRGLDFALSPKNWPFDPTLADRTVIALLHARRDPTPFLALAHPAIWEKEENLADEAVVARLLGEAGVEPAPILAAARGDATEVIYLLNLENAVDKDVFGAPSYVVDGEVYWGQDRLELLDDMLTSGRQAFQAEPAA</sequence>
<evidence type="ECO:0000313" key="4">
    <source>
        <dbReference type="EMBL" id="GGC83525.1"/>
    </source>
</evidence>
<evidence type="ECO:0000313" key="5">
    <source>
        <dbReference type="Proteomes" id="UP000637002"/>
    </source>
</evidence>
<proteinExistence type="inferred from homology"/>
<feature type="active site" description="Nucleophile" evidence="2">
    <location>
        <position position="13"/>
    </location>
</feature>
<dbReference type="CDD" id="cd03022">
    <property type="entry name" value="DsbA_HCCA_Iso"/>
    <property type="match status" value="1"/>
</dbReference>
<dbReference type="GO" id="GO:1901170">
    <property type="term" value="P:naphthalene catabolic process"/>
    <property type="evidence" value="ECO:0007669"/>
    <property type="project" value="InterPro"/>
</dbReference>
<comment type="caution">
    <text evidence="4">The sequence shown here is derived from an EMBL/GenBank/DDBJ whole genome shotgun (WGS) entry which is preliminary data.</text>
</comment>
<dbReference type="RefSeq" id="WP_188611594.1">
    <property type="nucleotide sequence ID" value="NZ_BMGG01000009.1"/>
</dbReference>
<evidence type="ECO:0000256" key="2">
    <source>
        <dbReference type="PIRSR" id="PIRSR006386-1"/>
    </source>
</evidence>
<reference evidence="4" key="2">
    <citation type="submission" date="2020-09" db="EMBL/GenBank/DDBJ databases">
        <authorList>
            <person name="Sun Q."/>
            <person name="Zhou Y."/>
        </authorList>
    </citation>
    <scope>NUCLEOTIDE SEQUENCE</scope>
    <source>
        <strain evidence="4">CGMCC 1.12919</strain>
    </source>
</reference>
<dbReference type="PANTHER" id="PTHR42943">
    <property type="entry name" value="GLUTATHIONE S-TRANSFERASE KAPPA"/>
    <property type="match status" value="1"/>
</dbReference>
<feature type="domain" description="DSBA-like thioredoxin" evidence="3">
    <location>
        <begin position="4"/>
        <end position="196"/>
    </location>
</feature>
<evidence type="ECO:0000256" key="1">
    <source>
        <dbReference type="PIRNR" id="PIRNR006386"/>
    </source>
</evidence>
<dbReference type="InterPro" id="IPR044087">
    <property type="entry name" value="NahD-like"/>
</dbReference>
<reference evidence="4" key="1">
    <citation type="journal article" date="2014" name="Int. J. Syst. Evol. Microbiol.">
        <title>Complete genome sequence of Corynebacterium casei LMG S-19264T (=DSM 44701T), isolated from a smear-ripened cheese.</title>
        <authorList>
            <consortium name="US DOE Joint Genome Institute (JGI-PGF)"/>
            <person name="Walter F."/>
            <person name="Albersmeier A."/>
            <person name="Kalinowski J."/>
            <person name="Ruckert C."/>
        </authorList>
    </citation>
    <scope>NUCLEOTIDE SEQUENCE</scope>
    <source>
        <strain evidence="4">CGMCC 1.12919</strain>
    </source>
</reference>
<dbReference type="InterPro" id="IPR036249">
    <property type="entry name" value="Thioredoxin-like_sf"/>
</dbReference>
<dbReference type="InterPro" id="IPR001853">
    <property type="entry name" value="DSBA-like_thioredoxin_dom"/>
</dbReference>
<dbReference type="GO" id="GO:0004364">
    <property type="term" value="F:glutathione transferase activity"/>
    <property type="evidence" value="ECO:0007669"/>
    <property type="project" value="TreeGrafter"/>
</dbReference>
<name>A0A916URM6_9HYPH</name>
<dbReference type="EC" id="5.99.1.4" evidence="1"/>
<organism evidence="4 5">
    <name type="scientific">Chelatococcus reniformis</name>
    <dbReference type="NCBI Taxonomy" id="1494448"/>
    <lineage>
        <taxon>Bacteria</taxon>
        <taxon>Pseudomonadati</taxon>
        <taxon>Pseudomonadota</taxon>
        <taxon>Alphaproteobacteria</taxon>
        <taxon>Hyphomicrobiales</taxon>
        <taxon>Chelatococcaceae</taxon>
        <taxon>Chelatococcus</taxon>
    </lineage>
</organism>